<proteinExistence type="predicted"/>
<evidence type="ECO:0000313" key="4">
    <source>
        <dbReference type="Proteomes" id="UP001476950"/>
    </source>
</evidence>
<evidence type="ECO:0000256" key="1">
    <source>
        <dbReference type="ARBA" id="ARBA00022898"/>
    </source>
</evidence>
<dbReference type="InterPro" id="IPR000192">
    <property type="entry name" value="Aminotrans_V_dom"/>
</dbReference>
<reference evidence="3 4" key="1">
    <citation type="submission" date="2022-04" db="EMBL/GenBank/DDBJ databases">
        <title>Positive selection, recombination, and allopatry shape intraspecific diversity of widespread and dominant cyanobacteria.</title>
        <authorList>
            <person name="Wei J."/>
            <person name="Shu W."/>
            <person name="Hu C."/>
        </authorList>
    </citation>
    <scope>NUCLEOTIDE SEQUENCE [LARGE SCALE GENOMIC DNA]</scope>
    <source>
        <strain evidence="3 4">AS-A4</strain>
    </source>
</reference>
<protein>
    <submittedName>
        <fullName evidence="3">Aminotransferase class V-fold PLP-dependent enzyme</fullName>
    </submittedName>
</protein>
<gene>
    <name evidence="3" type="ORF">NDI38_07880</name>
</gene>
<accession>A0ABV0KGJ4</accession>
<dbReference type="GO" id="GO:0008483">
    <property type="term" value="F:transaminase activity"/>
    <property type="evidence" value="ECO:0007669"/>
    <property type="project" value="UniProtKB-KW"/>
</dbReference>
<dbReference type="InterPro" id="IPR015424">
    <property type="entry name" value="PyrdxlP-dep_Trfase"/>
</dbReference>
<dbReference type="RefSeq" id="WP_190455247.1">
    <property type="nucleotide sequence ID" value="NZ_JAMPLM010000004.1"/>
</dbReference>
<evidence type="ECO:0000313" key="3">
    <source>
        <dbReference type="EMBL" id="MEP1058356.1"/>
    </source>
</evidence>
<evidence type="ECO:0000259" key="2">
    <source>
        <dbReference type="Pfam" id="PF00266"/>
    </source>
</evidence>
<dbReference type="InterPro" id="IPR015422">
    <property type="entry name" value="PyrdxlP-dep_Trfase_small"/>
</dbReference>
<dbReference type="PANTHER" id="PTHR43092:SF2">
    <property type="entry name" value="HERCYNYLCYSTEINE SULFOXIDE LYASE"/>
    <property type="match status" value="1"/>
</dbReference>
<name>A0ABV0KGJ4_9CYAN</name>
<feature type="domain" description="Aminotransferase class V" evidence="2">
    <location>
        <begin position="67"/>
        <end position="260"/>
    </location>
</feature>
<sequence>MDSLWSDLQKGESAVLLPSREQLLTCWSLDSSITFLNHGSFGACPLPVLAVQQHWRDRMERQPLQFFGRDLEALLDDARVELAAFVGAEADDLAFVPNATTAINTVLKSLSFAPGDELLTTNQEYNACRNALNYVAERYGLKVVVAQVPFPIDEPQQVIDAIVACVSDKTRLALLDHVVSQTGLVFPLTELVQVLTQRGVETLVDGAHAPGMLPLNLHALGATYYTGNLHKWVSAPKGAAFLYVQRDRQPTIRPLTISHGANATRTDRSRFRLEFDWTGTDDPTAYLCVPEAIRFMGSLLPGGWDELMVTNHALAITARRSLCETLQIAPPCPEAMLGAMAVVPLPDGKPMGLQDALLERYQIEVPLVPFPTTSSRLVRVSAQFYNHLEQYEYLAQAIAELLHEEGSMKKHQ</sequence>
<keyword evidence="3" id="KW-0032">Aminotransferase</keyword>
<keyword evidence="3" id="KW-0808">Transferase</keyword>
<dbReference type="SUPFAM" id="SSF53383">
    <property type="entry name" value="PLP-dependent transferases"/>
    <property type="match status" value="1"/>
</dbReference>
<organism evidence="3 4">
    <name type="scientific">Stenomitos frigidus AS-A4</name>
    <dbReference type="NCBI Taxonomy" id="2933935"/>
    <lineage>
        <taxon>Bacteria</taxon>
        <taxon>Bacillati</taxon>
        <taxon>Cyanobacteriota</taxon>
        <taxon>Cyanophyceae</taxon>
        <taxon>Leptolyngbyales</taxon>
        <taxon>Leptolyngbyaceae</taxon>
        <taxon>Stenomitos</taxon>
    </lineage>
</organism>
<dbReference type="PANTHER" id="PTHR43092">
    <property type="entry name" value="L-CYSTEINE DESULFHYDRASE"/>
    <property type="match status" value="1"/>
</dbReference>
<dbReference type="EMBL" id="JAMPLM010000004">
    <property type="protein sequence ID" value="MEP1058356.1"/>
    <property type="molecule type" value="Genomic_DNA"/>
</dbReference>
<dbReference type="InterPro" id="IPR015421">
    <property type="entry name" value="PyrdxlP-dep_Trfase_major"/>
</dbReference>
<dbReference type="Pfam" id="PF00266">
    <property type="entry name" value="Aminotran_5"/>
    <property type="match status" value="1"/>
</dbReference>
<keyword evidence="4" id="KW-1185">Reference proteome</keyword>
<dbReference type="Gene3D" id="3.40.640.10">
    <property type="entry name" value="Type I PLP-dependent aspartate aminotransferase-like (Major domain)"/>
    <property type="match status" value="1"/>
</dbReference>
<keyword evidence="1" id="KW-0663">Pyridoxal phosphate</keyword>
<dbReference type="Gene3D" id="3.90.1150.10">
    <property type="entry name" value="Aspartate Aminotransferase, domain 1"/>
    <property type="match status" value="1"/>
</dbReference>
<comment type="caution">
    <text evidence="3">The sequence shown here is derived from an EMBL/GenBank/DDBJ whole genome shotgun (WGS) entry which is preliminary data.</text>
</comment>
<dbReference type="Proteomes" id="UP001476950">
    <property type="component" value="Unassembled WGS sequence"/>
</dbReference>